<dbReference type="GO" id="GO:0016567">
    <property type="term" value="P:protein ubiquitination"/>
    <property type="evidence" value="ECO:0007669"/>
    <property type="project" value="TreeGrafter"/>
</dbReference>
<dbReference type="Pfam" id="PF13920">
    <property type="entry name" value="zf-C3HC4_3"/>
    <property type="match status" value="1"/>
</dbReference>
<dbReference type="AlphaFoldDB" id="A0A1E4TLG9"/>
<protein>
    <recommendedName>
        <fullName evidence="4">RING-type domain-containing protein</fullName>
    </recommendedName>
</protein>
<organism evidence="2 3">
    <name type="scientific">Tortispora caseinolytica NRRL Y-17796</name>
    <dbReference type="NCBI Taxonomy" id="767744"/>
    <lineage>
        <taxon>Eukaryota</taxon>
        <taxon>Fungi</taxon>
        <taxon>Dikarya</taxon>
        <taxon>Ascomycota</taxon>
        <taxon>Saccharomycotina</taxon>
        <taxon>Trigonopsidomycetes</taxon>
        <taxon>Trigonopsidales</taxon>
        <taxon>Trigonopsidaceae</taxon>
        <taxon>Tortispora</taxon>
    </lineage>
</organism>
<feature type="transmembrane region" description="Helical" evidence="1">
    <location>
        <begin position="190"/>
        <end position="209"/>
    </location>
</feature>
<dbReference type="Proteomes" id="UP000095023">
    <property type="component" value="Unassembled WGS sequence"/>
</dbReference>
<proteinExistence type="predicted"/>
<dbReference type="EMBL" id="KV453841">
    <property type="protein sequence ID" value="ODV92567.1"/>
    <property type="molecule type" value="Genomic_DNA"/>
</dbReference>
<keyword evidence="1" id="KW-0812">Transmembrane</keyword>
<dbReference type="GO" id="GO:0006511">
    <property type="term" value="P:ubiquitin-dependent protein catabolic process"/>
    <property type="evidence" value="ECO:0007669"/>
    <property type="project" value="TreeGrafter"/>
</dbReference>
<dbReference type="InterPro" id="IPR013083">
    <property type="entry name" value="Znf_RING/FYVE/PHD"/>
</dbReference>
<keyword evidence="3" id="KW-1185">Reference proteome</keyword>
<sequence>MVLGRIDQLAGYMQNTAVAQALGNAAIVVVSYSSSYFMLSCLATSILLNRIPPFATARRPDLMSFSLRATLLIPAILLSVDCALTAWSLMADAPSYALFLADHRTAPNDFLPVFYNVVCYAHTVSVLVSCLQVTSIRIPSSLSLFEMSFALHEFYARNVVSGPLFIVCGITALSHAVYLFMGLFKIQRYLLYPSTLFSLAELAYFSYLLLTNQWLMLPFTILSAYPAPLLLSLNVALCLLVSRVAALFVGGENLRLIVPAIDIYSDEDFYASLVRIVGLLVNKITSSGYSTEALDLKRPGLSLDSAQSGYAKQSPGSFEAMNAPLPRTAPFLFTARLYNALRLLAIFPLVIRDIALNNAHREQLRDDRDDPEEYSETALLLQEDLPDFDPSEDFTVTSVFDSDSEEFSDQDSECALIDTSDSETQLDFEPVADEQTGVLNLLEADAGVASILRQLLSPVTDEEKDFVQVLKSHLRADRVVTRNGYRRSLGEMNMGNFIRRRQSETCEPELKEIADRSLCIVCQSTPRDVVLWPCRCFAICDDCRNVLAAQGFTGCVACRKPVASYSRLYLP</sequence>
<dbReference type="PANTHER" id="PTHR22696">
    <property type="entry name" value="E3 UBIQUITIN-PROTEIN LIGASE RNF26"/>
    <property type="match status" value="1"/>
</dbReference>
<dbReference type="OrthoDB" id="66726at2759"/>
<keyword evidence="1" id="KW-0472">Membrane</keyword>
<evidence type="ECO:0008006" key="4">
    <source>
        <dbReference type="Google" id="ProtNLM"/>
    </source>
</evidence>
<accession>A0A1E4TLG9</accession>
<feature type="transmembrane region" description="Helical" evidence="1">
    <location>
        <begin position="229"/>
        <end position="249"/>
    </location>
</feature>
<keyword evidence="1" id="KW-1133">Transmembrane helix</keyword>
<reference evidence="3" key="1">
    <citation type="submission" date="2016-02" db="EMBL/GenBank/DDBJ databases">
        <title>Comparative genomics of biotechnologically important yeasts.</title>
        <authorList>
            <consortium name="DOE Joint Genome Institute"/>
            <person name="Riley R."/>
            <person name="Haridas S."/>
            <person name="Wolfe K.H."/>
            <person name="Lopes M.R."/>
            <person name="Hittinger C.T."/>
            <person name="Goker M."/>
            <person name="Salamov A."/>
            <person name="Wisecaver J."/>
            <person name="Long T.M."/>
            <person name="Aerts A.L."/>
            <person name="Barry K."/>
            <person name="Choi C."/>
            <person name="Clum A."/>
            <person name="Coughlan A.Y."/>
            <person name="Deshpande S."/>
            <person name="Douglass A.P."/>
            <person name="Hanson S.J."/>
            <person name="Klenk H.-P."/>
            <person name="Labutti K."/>
            <person name="Lapidus A."/>
            <person name="Lindquist E."/>
            <person name="Lipzen A."/>
            <person name="Meier-Kolthoff J.P."/>
            <person name="Ohm R.A."/>
            <person name="Otillar R.P."/>
            <person name="Pangilinan J."/>
            <person name="Peng Y."/>
            <person name="Rokas A."/>
            <person name="Rosa C.A."/>
            <person name="Scheuner C."/>
            <person name="Sibirny A.A."/>
            <person name="Slot J.C."/>
            <person name="Stielow J.B."/>
            <person name="Sun H."/>
            <person name="Kurtzman C.P."/>
            <person name="Blackwell M."/>
            <person name="Jeffries T.W."/>
            <person name="Grigoriev I.V."/>
        </authorList>
    </citation>
    <scope>NUCLEOTIDE SEQUENCE [LARGE SCALE GENOMIC DNA]</scope>
    <source>
        <strain evidence="3">NRRL Y-17796</strain>
    </source>
</reference>
<gene>
    <name evidence="2" type="ORF">CANCADRAFT_56201</name>
</gene>
<feature type="transmembrane region" description="Helical" evidence="1">
    <location>
        <begin position="69"/>
        <end position="90"/>
    </location>
</feature>
<dbReference type="GO" id="GO:0061630">
    <property type="term" value="F:ubiquitin protein ligase activity"/>
    <property type="evidence" value="ECO:0007669"/>
    <property type="project" value="TreeGrafter"/>
</dbReference>
<evidence type="ECO:0000313" key="2">
    <source>
        <dbReference type="EMBL" id="ODV92567.1"/>
    </source>
</evidence>
<dbReference type="Gene3D" id="3.30.40.10">
    <property type="entry name" value="Zinc/RING finger domain, C3HC4 (zinc finger)"/>
    <property type="match status" value="1"/>
</dbReference>
<feature type="transmembrane region" description="Helical" evidence="1">
    <location>
        <begin position="162"/>
        <end position="183"/>
    </location>
</feature>
<feature type="transmembrane region" description="Helical" evidence="1">
    <location>
        <begin position="110"/>
        <end position="131"/>
    </location>
</feature>
<evidence type="ECO:0000313" key="3">
    <source>
        <dbReference type="Proteomes" id="UP000095023"/>
    </source>
</evidence>
<evidence type="ECO:0000256" key="1">
    <source>
        <dbReference type="SAM" id="Phobius"/>
    </source>
</evidence>
<feature type="transmembrane region" description="Helical" evidence="1">
    <location>
        <begin position="25"/>
        <end position="48"/>
    </location>
</feature>
<name>A0A1E4TLG9_9ASCO</name>
<dbReference type="PANTHER" id="PTHR22696:SF1">
    <property type="entry name" value="E3 UBIQUITIN-PROTEIN LIGASE RNF26"/>
    <property type="match status" value="1"/>
</dbReference>